<feature type="transmembrane region" description="Helical" evidence="1">
    <location>
        <begin position="118"/>
        <end position="134"/>
    </location>
</feature>
<accession>A0ABP3LBH3</accession>
<feature type="transmembrane region" description="Helical" evidence="1">
    <location>
        <begin position="12"/>
        <end position="34"/>
    </location>
</feature>
<protein>
    <recommendedName>
        <fullName evidence="4">DUF4234 domain-containing protein</fullName>
    </recommendedName>
</protein>
<proteinExistence type="predicted"/>
<dbReference type="RefSeq" id="WP_343841691.1">
    <property type="nucleotide sequence ID" value="NZ_BAAADO010000005.1"/>
</dbReference>
<evidence type="ECO:0008006" key="4">
    <source>
        <dbReference type="Google" id="ProtNLM"/>
    </source>
</evidence>
<gene>
    <name evidence="2" type="ORF">GCM10008986_25310</name>
</gene>
<keyword evidence="1" id="KW-0472">Membrane</keyword>
<keyword evidence="1" id="KW-1133">Transmembrane helix</keyword>
<evidence type="ECO:0000313" key="3">
    <source>
        <dbReference type="Proteomes" id="UP001500880"/>
    </source>
</evidence>
<evidence type="ECO:0000313" key="2">
    <source>
        <dbReference type="EMBL" id="GAA0497278.1"/>
    </source>
</evidence>
<feature type="transmembrane region" description="Helical" evidence="1">
    <location>
        <begin position="54"/>
        <end position="75"/>
    </location>
</feature>
<reference evidence="3" key="1">
    <citation type="journal article" date="2019" name="Int. J. Syst. Evol. Microbiol.">
        <title>The Global Catalogue of Microorganisms (GCM) 10K type strain sequencing project: providing services to taxonomists for standard genome sequencing and annotation.</title>
        <authorList>
            <consortium name="The Broad Institute Genomics Platform"/>
            <consortium name="The Broad Institute Genome Sequencing Center for Infectious Disease"/>
            <person name="Wu L."/>
            <person name="Ma J."/>
        </authorList>
    </citation>
    <scope>NUCLEOTIDE SEQUENCE [LARGE SCALE GENOMIC DNA]</scope>
    <source>
        <strain evidence="3">JCM 12389</strain>
    </source>
</reference>
<keyword evidence="3" id="KW-1185">Reference proteome</keyword>
<sequence>MDIAANQIPFKYSRTLVVVLLSFLTLGMYIAYWFLTRKEAIQTIAGKNRALFRWWIFFMIFLSLSFILFFADAYLFTPYGRVVMESVNVILVYYFLGLLYYSVFRITEQLEDYYEELRISRVLLFFFHFWYLQFKINQLHKEAPEEKVPGEGLA</sequence>
<keyword evidence="1" id="KW-0812">Transmembrane</keyword>
<name>A0ABP3LBH3_9BACI</name>
<dbReference type="Proteomes" id="UP001500880">
    <property type="component" value="Unassembled WGS sequence"/>
</dbReference>
<evidence type="ECO:0000256" key="1">
    <source>
        <dbReference type="SAM" id="Phobius"/>
    </source>
</evidence>
<organism evidence="2 3">
    <name type="scientific">Salinibacillus aidingensis</name>
    <dbReference type="NCBI Taxonomy" id="237684"/>
    <lineage>
        <taxon>Bacteria</taxon>
        <taxon>Bacillati</taxon>
        <taxon>Bacillota</taxon>
        <taxon>Bacilli</taxon>
        <taxon>Bacillales</taxon>
        <taxon>Bacillaceae</taxon>
        <taxon>Salinibacillus</taxon>
    </lineage>
</organism>
<comment type="caution">
    <text evidence="2">The sequence shown here is derived from an EMBL/GenBank/DDBJ whole genome shotgun (WGS) entry which is preliminary data.</text>
</comment>
<feature type="transmembrane region" description="Helical" evidence="1">
    <location>
        <begin position="87"/>
        <end position="106"/>
    </location>
</feature>
<dbReference type="EMBL" id="BAAADO010000005">
    <property type="protein sequence ID" value="GAA0497278.1"/>
    <property type="molecule type" value="Genomic_DNA"/>
</dbReference>